<dbReference type="NCBIfam" id="NF001374">
    <property type="entry name" value="PRK00278.2-1"/>
    <property type="match status" value="1"/>
</dbReference>
<evidence type="ECO:0000313" key="11">
    <source>
        <dbReference type="Proteomes" id="UP000245638"/>
    </source>
</evidence>
<dbReference type="Proteomes" id="UP000245638">
    <property type="component" value="Unassembled WGS sequence"/>
</dbReference>
<dbReference type="HAMAP" id="MF_00134_A">
    <property type="entry name" value="IGPS_A"/>
    <property type="match status" value="1"/>
</dbReference>
<evidence type="ECO:0000256" key="7">
    <source>
        <dbReference type="ARBA" id="ARBA00023239"/>
    </source>
</evidence>
<comment type="pathway">
    <text evidence="2 8">Amino-acid biosynthesis; L-tryptophan biosynthesis; L-tryptophan from chorismate: step 4/5.</text>
</comment>
<dbReference type="AlphaFoldDB" id="A0A2T9X768"/>
<evidence type="ECO:0000313" key="10">
    <source>
        <dbReference type="EMBL" id="PVU75943.1"/>
    </source>
</evidence>
<evidence type="ECO:0000259" key="9">
    <source>
        <dbReference type="Pfam" id="PF00218"/>
    </source>
</evidence>
<dbReference type="InterPro" id="IPR045186">
    <property type="entry name" value="Indole-3-glycerol_P_synth"/>
</dbReference>
<dbReference type="EC" id="4.1.1.48" evidence="8"/>
<dbReference type="Pfam" id="PF00218">
    <property type="entry name" value="IGPS"/>
    <property type="match status" value="1"/>
</dbReference>
<keyword evidence="3 8" id="KW-0028">Amino-acid biosynthesis</keyword>
<comment type="catalytic activity">
    <reaction evidence="1 8">
        <text>1-(2-carboxyphenylamino)-1-deoxy-D-ribulose 5-phosphate + H(+) = (1S,2R)-1-C-(indol-3-yl)glycerol 3-phosphate + CO2 + H2O</text>
        <dbReference type="Rhea" id="RHEA:23476"/>
        <dbReference type="ChEBI" id="CHEBI:15377"/>
        <dbReference type="ChEBI" id="CHEBI:15378"/>
        <dbReference type="ChEBI" id="CHEBI:16526"/>
        <dbReference type="ChEBI" id="CHEBI:58613"/>
        <dbReference type="ChEBI" id="CHEBI:58866"/>
        <dbReference type="EC" id="4.1.1.48"/>
    </reaction>
</comment>
<keyword evidence="4 8" id="KW-0210">Decarboxylase</keyword>
<dbReference type="PANTHER" id="PTHR22854:SF2">
    <property type="entry name" value="INDOLE-3-GLYCEROL-PHOSPHATE SYNTHASE"/>
    <property type="match status" value="1"/>
</dbReference>
<dbReference type="CDD" id="cd00331">
    <property type="entry name" value="IGPS"/>
    <property type="match status" value="1"/>
</dbReference>
<evidence type="ECO:0000256" key="8">
    <source>
        <dbReference type="HAMAP-Rule" id="MF_00134"/>
    </source>
</evidence>
<proteinExistence type="inferred from homology"/>
<reference evidence="10 11" key="1">
    <citation type="journal article" date="2015" name="Appl. Environ. Microbiol.">
        <title>Nanoarchaeota, Their Sulfolobales Host, and Nanoarchaeota Virus Distribution across Yellowstone National Park Hot Springs.</title>
        <authorList>
            <person name="Munson-McGee J.H."/>
            <person name="Field E.K."/>
            <person name="Bateson M."/>
            <person name="Rooney C."/>
            <person name="Stepanauskas R."/>
            <person name="Young M.J."/>
        </authorList>
    </citation>
    <scope>NUCLEOTIDE SEQUENCE [LARGE SCALE GENOMIC DNA]</scope>
    <source>
        <strain evidence="10">SCGC AC-742_N10</strain>
    </source>
</reference>
<dbReference type="EMBL" id="QEFD01000128">
    <property type="protein sequence ID" value="PVU75943.1"/>
    <property type="molecule type" value="Genomic_DNA"/>
</dbReference>
<dbReference type="UniPathway" id="UPA00035">
    <property type="reaction ID" value="UER00043"/>
</dbReference>
<evidence type="ECO:0000256" key="5">
    <source>
        <dbReference type="ARBA" id="ARBA00022822"/>
    </source>
</evidence>
<dbReference type="RefSeq" id="WP_013776146.1">
    <property type="nucleotide sequence ID" value="NC_015518.1"/>
</dbReference>
<dbReference type="OMA" id="RGPHDLI"/>
<gene>
    <name evidence="8" type="primary">trpC</name>
    <name evidence="10" type="ORF">DDW13_04250</name>
</gene>
<sequence>MVRFLTGWLKDVVNNAYSRPYVHKIRDKPVFSLIDAIRKVKEENKNPIIAEYKRASPSGFSADRDPIEYAKEMERSGAVGISVLTEDKFFSGSYDYLFIISHTVKIPVLMKDFVVTERQIDNAYNLGADSILLIVRILTERELESLILYARSYRLEPLVEIFDENELEMALNAGAKIIGVNSRDLLTFAIDQERVKRVLRKIPSNVIRVAESGITSKEQIEELKKYGADAFLIGSSLMKEPSKIKELI</sequence>
<dbReference type="GO" id="GO:0004640">
    <property type="term" value="F:phosphoribosylanthranilate isomerase activity"/>
    <property type="evidence" value="ECO:0007669"/>
    <property type="project" value="TreeGrafter"/>
</dbReference>
<keyword evidence="7 8" id="KW-0456">Lyase</keyword>
<name>A0A2T9X768_9CREN</name>
<comment type="caution">
    <text evidence="10">The sequence shown here is derived from an EMBL/GenBank/DDBJ whole genome shotgun (WGS) entry which is preliminary data.</text>
</comment>
<evidence type="ECO:0000256" key="1">
    <source>
        <dbReference type="ARBA" id="ARBA00001633"/>
    </source>
</evidence>
<feature type="domain" description="Indole-3-glycerol phosphate synthase" evidence="9">
    <location>
        <begin position="26"/>
        <end position="242"/>
    </location>
</feature>
<evidence type="ECO:0000256" key="6">
    <source>
        <dbReference type="ARBA" id="ARBA00023141"/>
    </source>
</evidence>
<keyword evidence="6 8" id="KW-0057">Aromatic amino acid biosynthesis</keyword>
<dbReference type="InterPro" id="IPR011060">
    <property type="entry name" value="RibuloseP-bd_barrel"/>
</dbReference>
<accession>A0A2T9X768</accession>
<evidence type="ECO:0000256" key="2">
    <source>
        <dbReference type="ARBA" id="ARBA00004696"/>
    </source>
</evidence>
<organism evidence="10 11">
    <name type="scientific">Acidianus hospitalis</name>
    <dbReference type="NCBI Taxonomy" id="563177"/>
    <lineage>
        <taxon>Archaea</taxon>
        <taxon>Thermoproteota</taxon>
        <taxon>Thermoprotei</taxon>
        <taxon>Sulfolobales</taxon>
        <taxon>Sulfolobaceae</taxon>
        <taxon>Acidianus</taxon>
    </lineage>
</organism>
<dbReference type="GO" id="GO:0000162">
    <property type="term" value="P:L-tryptophan biosynthetic process"/>
    <property type="evidence" value="ECO:0007669"/>
    <property type="project" value="UniProtKB-UniRule"/>
</dbReference>
<dbReference type="GeneID" id="10600834"/>
<dbReference type="InterPro" id="IPR013785">
    <property type="entry name" value="Aldolase_TIM"/>
</dbReference>
<evidence type="ECO:0000256" key="3">
    <source>
        <dbReference type="ARBA" id="ARBA00022605"/>
    </source>
</evidence>
<dbReference type="Gene3D" id="3.20.20.70">
    <property type="entry name" value="Aldolase class I"/>
    <property type="match status" value="1"/>
</dbReference>
<protein>
    <recommendedName>
        <fullName evidence="8">Indole-3-glycerol phosphate synthase</fullName>
        <shortName evidence="8">IGPS</shortName>
        <ecNumber evidence="8">4.1.1.48</ecNumber>
    </recommendedName>
</protein>
<evidence type="ECO:0000256" key="4">
    <source>
        <dbReference type="ARBA" id="ARBA00022793"/>
    </source>
</evidence>
<dbReference type="GO" id="GO:0004425">
    <property type="term" value="F:indole-3-glycerol-phosphate synthase activity"/>
    <property type="evidence" value="ECO:0007669"/>
    <property type="project" value="UniProtKB-UniRule"/>
</dbReference>
<dbReference type="InterPro" id="IPR013798">
    <property type="entry name" value="Indole-3-glycerol_P_synth_dom"/>
</dbReference>
<dbReference type="PANTHER" id="PTHR22854">
    <property type="entry name" value="TRYPTOPHAN BIOSYNTHESIS PROTEIN"/>
    <property type="match status" value="1"/>
</dbReference>
<comment type="similarity">
    <text evidence="8">Belongs to the TrpC family.</text>
</comment>
<dbReference type="SUPFAM" id="SSF51366">
    <property type="entry name" value="Ribulose-phoshate binding barrel"/>
    <property type="match status" value="1"/>
</dbReference>
<keyword evidence="5 8" id="KW-0822">Tryptophan biosynthesis</keyword>